<dbReference type="InterPro" id="IPR033985">
    <property type="entry name" value="SusD-like_N"/>
</dbReference>
<dbReference type="OrthoDB" id="5694214at2"/>
<evidence type="ECO:0000259" key="8">
    <source>
        <dbReference type="Pfam" id="PF14322"/>
    </source>
</evidence>
<evidence type="ECO:0000256" key="3">
    <source>
        <dbReference type="ARBA" id="ARBA00022729"/>
    </source>
</evidence>
<protein>
    <submittedName>
        <fullName evidence="9">RagB/SusD domain-containing protein</fullName>
    </submittedName>
</protein>
<evidence type="ECO:0000256" key="6">
    <source>
        <dbReference type="SAM" id="SignalP"/>
    </source>
</evidence>
<dbReference type="Pfam" id="PF14322">
    <property type="entry name" value="SusD-like_3"/>
    <property type="match status" value="1"/>
</dbReference>
<evidence type="ECO:0000259" key="7">
    <source>
        <dbReference type="Pfam" id="PF07980"/>
    </source>
</evidence>
<reference evidence="9 10" key="1">
    <citation type="journal article" date="2012" name="J. Bacteriol.">
        <title>Genome Sequence of the Halotolerant Bacterium Imtechella halotolerans K1T.</title>
        <authorList>
            <person name="Kumar S."/>
            <person name="Vikram S."/>
            <person name="Subramanian S."/>
            <person name="Raghava G.P."/>
            <person name="Pinnaka A.K."/>
        </authorList>
    </citation>
    <scope>NUCLEOTIDE SEQUENCE [LARGE SCALE GENOMIC DNA]</scope>
    <source>
        <strain evidence="9 10">K1</strain>
    </source>
</reference>
<feature type="signal peptide" evidence="6">
    <location>
        <begin position="1"/>
        <end position="23"/>
    </location>
</feature>
<dbReference type="InterPro" id="IPR012944">
    <property type="entry name" value="SusD_RagB_dom"/>
</dbReference>
<evidence type="ECO:0000256" key="4">
    <source>
        <dbReference type="ARBA" id="ARBA00023136"/>
    </source>
</evidence>
<dbReference type="EMBL" id="AJJU01000006">
    <property type="protein sequence ID" value="EID75323.1"/>
    <property type="molecule type" value="Genomic_DNA"/>
</dbReference>
<sequence length="561" mass="63935">MRKVFITSLILFAVILFPSCSHDNWLEEEPPHLITSETLYTNLDGFESGLNGLYSLVRQERQGRDNSLSEYLTADIAMLGTDNYVPNGRGGFGFIALNWDTRNVSTDSNFSYIFLWLYKVVNAANTIITQAETRTDVDWSGGQGTQMENKNRVIAEAKAIRAWAYRHLTFNWGDVPLNLEESTGSNIKSDWTRTPVNEVRKQMIKDWRAAEPYIGIEPSMQGRISKGAVQHYLSEMYLTLKKPDSALIWADKCINTPNYKLVTERYGVRANQPGVPFMDMFYDGNSNREEGNLEALWVFQFEYNAIGGGGSIMRRYHNGTGANRLVPINGILPLQFTIERGSRGISREAPNKFALDLYESQDDRFSNYAIRHYYTLKTAAENAPAPADELPEGYQYGDKIWLNYENDLTGLANNRVLDYPFVRKWDAAETDIIDLPLTYNDQVYLRISETYLLKAEAQFKLGDAAAAAETINFIRRRANASEITASDITMDFILDERSRELITEEHRRYTLLRTGKWLERVKAHNFRGGQTATARDTLYPIPQIVIDANLTKPMPQNPGFN</sequence>
<keyword evidence="3 6" id="KW-0732">Signal</keyword>
<organism evidence="9 10">
    <name type="scientific">Imtechella halotolerans K1</name>
    <dbReference type="NCBI Taxonomy" id="946077"/>
    <lineage>
        <taxon>Bacteria</taxon>
        <taxon>Pseudomonadati</taxon>
        <taxon>Bacteroidota</taxon>
        <taxon>Flavobacteriia</taxon>
        <taxon>Flavobacteriales</taxon>
        <taxon>Flavobacteriaceae</taxon>
        <taxon>Imtechella</taxon>
    </lineage>
</organism>
<dbReference type="Proteomes" id="UP000005938">
    <property type="component" value="Unassembled WGS sequence"/>
</dbReference>
<keyword evidence="4" id="KW-0472">Membrane</keyword>
<accession>I0WG07</accession>
<evidence type="ECO:0000313" key="9">
    <source>
        <dbReference type="EMBL" id="EID75323.1"/>
    </source>
</evidence>
<evidence type="ECO:0000256" key="5">
    <source>
        <dbReference type="ARBA" id="ARBA00023237"/>
    </source>
</evidence>
<feature type="chain" id="PRO_5003635134" evidence="6">
    <location>
        <begin position="24"/>
        <end position="561"/>
    </location>
</feature>
<feature type="non-terminal residue" evidence="9">
    <location>
        <position position="561"/>
    </location>
</feature>
<dbReference type="InterPro" id="IPR011990">
    <property type="entry name" value="TPR-like_helical_dom_sf"/>
</dbReference>
<feature type="domain" description="SusD-like N-terminal" evidence="8">
    <location>
        <begin position="51"/>
        <end position="238"/>
    </location>
</feature>
<evidence type="ECO:0000256" key="1">
    <source>
        <dbReference type="ARBA" id="ARBA00004442"/>
    </source>
</evidence>
<proteinExistence type="inferred from homology"/>
<dbReference type="SUPFAM" id="SSF48452">
    <property type="entry name" value="TPR-like"/>
    <property type="match status" value="1"/>
</dbReference>
<gene>
    <name evidence="9" type="ORF">W5A_07125</name>
</gene>
<keyword evidence="5" id="KW-0998">Cell outer membrane</keyword>
<dbReference type="eggNOG" id="COG1395">
    <property type="taxonomic scope" value="Bacteria"/>
</dbReference>
<evidence type="ECO:0000313" key="10">
    <source>
        <dbReference type="Proteomes" id="UP000005938"/>
    </source>
</evidence>
<comment type="similarity">
    <text evidence="2">Belongs to the SusD family.</text>
</comment>
<comment type="subcellular location">
    <subcellularLocation>
        <location evidence="1">Cell outer membrane</location>
    </subcellularLocation>
</comment>
<comment type="caution">
    <text evidence="9">The sequence shown here is derived from an EMBL/GenBank/DDBJ whole genome shotgun (WGS) entry which is preliminary data.</text>
</comment>
<dbReference type="Gene3D" id="1.25.40.390">
    <property type="match status" value="1"/>
</dbReference>
<keyword evidence="10" id="KW-1185">Reference proteome</keyword>
<name>I0WG07_9FLAO</name>
<dbReference type="GO" id="GO:0009279">
    <property type="term" value="C:cell outer membrane"/>
    <property type="evidence" value="ECO:0007669"/>
    <property type="project" value="UniProtKB-SubCell"/>
</dbReference>
<dbReference type="Pfam" id="PF07980">
    <property type="entry name" value="SusD_RagB"/>
    <property type="match status" value="1"/>
</dbReference>
<evidence type="ECO:0000256" key="2">
    <source>
        <dbReference type="ARBA" id="ARBA00006275"/>
    </source>
</evidence>
<dbReference type="STRING" id="946077.W5A_07125"/>
<dbReference type="AlphaFoldDB" id="I0WG07"/>
<dbReference type="RefSeq" id="WP_008238888.1">
    <property type="nucleotide sequence ID" value="NZ_AJJU01000006.1"/>
</dbReference>
<feature type="domain" description="RagB/SusD" evidence="7">
    <location>
        <begin position="326"/>
        <end position="560"/>
    </location>
</feature>